<evidence type="ECO:0000256" key="15">
    <source>
        <dbReference type="RuleBase" id="RU364099"/>
    </source>
</evidence>
<evidence type="ECO:0000256" key="7">
    <source>
        <dbReference type="ARBA" id="ARBA00022676"/>
    </source>
</evidence>
<reference evidence="17 18" key="1">
    <citation type="submission" date="2019-02" db="EMBL/GenBank/DDBJ databases">
        <title>Deep-cultivation of Planctomycetes and their phenomic and genomic characterization uncovers novel biology.</title>
        <authorList>
            <person name="Wiegand S."/>
            <person name="Jogler M."/>
            <person name="Boedeker C."/>
            <person name="Pinto D."/>
            <person name="Vollmers J."/>
            <person name="Rivas-Marin E."/>
            <person name="Kohn T."/>
            <person name="Peeters S.H."/>
            <person name="Heuer A."/>
            <person name="Rast P."/>
            <person name="Oberbeckmann S."/>
            <person name="Bunk B."/>
            <person name="Jeske O."/>
            <person name="Meyerdierks A."/>
            <person name="Storesund J.E."/>
            <person name="Kallscheuer N."/>
            <person name="Luecker S."/>
            <person name="Lage O.M."/>
            <person name="Pohl T."/>
            <person name="Merkel B.J."/>
            <person name="Hornburger P."/>
            <person name="Mueller R.-W."/>
            <person name="Bruemmer F."/>
            <person name="Labrenz M."/>
            <person name="Spormann A.M."/>
            <person name="Op den Camp H."/>
            <person name="Overmann J."/>
            <person name="Amann R."/>
            <person name="Jetten M.S.M."/>
            <person name="Mascher T."/>
            <person name="Medema M.H."/>
            <person name="Devos D.P."/>
            <person name="Kaster A.-K."/>
            <person name="Ovreas L."/>
            <person name="Rohde M."/>
            <person name="Galperin M.Y."/>
            <person name="Jogler C."/>
        </authorList>
    </citation>
    <scope>NUCLEOTIDE SEQUENCE [LARGE SCALE GENOMIC DNA]</scope>
    <source>
        <strain evidence="17 18">Pla85_3_4</strain>
    </source>
</reference>
<organism evidence="17 18">
    <name type="scientific">Lignipirellula cremea</name>
    <dbReference type="NCBI Taxonomy" id="2528010"/>
    <lineage>
        <taxon>Bacteria</taxon>
        <taxon>Pseudomonadati</taxon>
        <taxon>Planctomycetota</taxon>
        <taxon>Planctomycetia</taxon>
        <taxon>Pirellulales</taxon>
        <taxon>Pirellulaceae</taxon>
        <taxon>Lignipirellula</taxon>
    </lineage>
</organism>
<dbReference type="GO" id="GO:0032263">
    <property type="term" value="P:GMP salvage"/>
    <property type="evidence" value="ECO:0007669"/>
    <property type="project" value="TreeGrafter"/>
</dbReference>
<dbReference type="PANTHER" id="PTHR43340">
    <property type="entry name" value="HYPOXANTHINE-GUANINE PHOSPHORIBOSYLTRANSFERASE"/>
    <property type="match status" value="1"/>
</dbReference>
<dbReference type="AlphaFoldDB" id="A0A518E251"/>
<dbReference type="NCBIfam" id="TIGR01203">
    <property type="entry name" value="HGPRTase"/>
    <property type="match status" value="1"/>
</dbReference>
<keyword evidence="18" id="KW-1185">Reference proteome</keyword>
<proteinExistence type="inferred from homology"/>
<evidence type="ECO:0000256" key="13">
    <source>
        <dbReference type="ARBA" id="ARBA00048811"/>
    </source>
</evidence>
<dbReference type="GO" id="GO:0004422">
    <property type="term" value="F:hypoxanthine phosphoribosyltransferase activity"/>
    <property type="evidence" value="ECO:0007669"/>
    <property type="project" value="InterPro"/>
</dbReference>
<evidence type="ECO:0000313" key="17">
    <source>
        <dbReference type="EMBL" id="QDU98169.1"/>
    </source>
</evidence>
<dbReference type="SUPFAM" id="SSF53271">
    <property type="entry name" value="PRTase-like"/>
    <property type="match status" value="1"/>
</dbReference>
<dbReference type="Gene3D" id="3.40.50.2020">
    <property type="match status" value="1"/>
</dbReference>
<dbReference type="GO" id="GO:0032264">
    <property type="term" value="P:IMP salvage"/>
    <property type="evidence" value="ECO:0007669"/>
    <property type="project" value="UniProtKB-UniPathway"/>
</dbReference>
<keyword evidence="6 15" id="KW-0963">Cytoplasm</keyword>
<evidence type="ECO:0000256" key="10">
    <source>
        <dbReference type="ARBA" id="ARBA00022726"/>
    </source>
</evidence>
<evidence type="ECO:0000256" key="4">
    <source>
        <dbReference type="ARBA" id="ARBA00008391"/>
    </source>
</evidence>
<dbReference type="EC" id="2.4.2.8" evidence="5 15"/>
<evidence type="ECO:0000256" key="14">
    <source>
        <dbReference type="ARBA" id="ARBA00049402"/>
    </source>
</evidence>
<dbReference type="RefSeq" id="WP_145057202.1">
    <property type="nucleotide sequence ID" value="NZ_CP036433.1"/>
</dbReference>
<protein>
    <recommendedName>
        <fullName evidence="5 15">Hypoxanthine phosphoribosyltransferase</fullName>
        <ecNumber evidence="5 15">2.4.2.8</ecNumber>
    </recommendedName>
</protein>
<evidence type="ECO:0000256" key="3">
    <source>
        <dbReference type="ARBA" id="ARBA00004669"/>
    </source>
</evidence>
<gene>
    <name evidence="17" type="primary">hpt_2</name>
    <name evidence="17" type="ORF">Pla8534_60300</name>
</gene>
<dbReference type="GO" id="GO:0000287">
    <property type="term" value="F:magnesium ion binding"/>
    <property type="evidence" value="ECO:0007669"/>
    <property type="project" value="TreeGrafter"/>
</dbReference>
<keyword evidence="10 15" id="KW-0660">Purine salvage</keyword>
<comment type="catalytic activity">
    <reaction evidence="14">
        <text>IMP + diphosphate = hypoxanthine + 5-phospho-alpha-D-ribose 1-diphosphate</text>
        <dbReference type="Rhea" id="RHEA:17973"/>
        <dbReference type="ChEBI" id="CHEBI:17368"/>
        <dbReference type="ChEBI" id="CHEBI:33019"/>
        <dbReference type="ChEBI" id="CHEBI:58017"/>
        <dbReference type="ChEBI" id="CHEBI:58053"/>
        <dbReference type="EC" id="2.4.2.8"/>
    </reaction>
    <physiologicalReaction direction="right-to-left" evidence="14">
        <dbReference type="Rhea" id="RHEA:17975"/>
    </physiologicalReaction>
</comment>
<dbReference type="Pfam" id="PF00156">
    <property type="entry name" value="Pribosyltran"/>
    <property type="match status" value="1"/>
</dbReference>
<sequence length="175" mass="18999">MKILLDENQVREGVSRLAREVTAQYGEAPLTLVGVMTGSLVLVADLIRQLSMPLRVGVVQASSYSQGTERGPLSIDTGMVIDLAGRDVLLVDDIFDTGHTLEKIVHALEQHGPNSVRSAVLLSKEGRAETSVRPDFSAFPIPDAFVVGYGLDYRDEYRNLPYIAVLEESDLGEGA</sequence>
<evidence type="ECO:0000256" key="12">
    <source>
        <dbReference type="ARBA" id="ARBA00022842"/>
    </source>
</evidence>
<evidence type="ECO:0000256" key="8">
    <source>
        <dbReference type="ARBA" id="ARBA00022679"/>
    </source>
</evidence>
<dbReference type="KEGG" id="lcre:Pla8534_60300"/>
<keyword evidence="8 15" id="KW-0808">Transferase</keyword>
<comment type="subcellular location">
    <subcellularLocation>
        <location evidence="2 15">Cytoplasm</location>
    </subcellularLocation>
</comment>
<accession>A0A518E251</accession>
<dbReference type="GO" id="GO:0005829">
    <property type="term" value="C:cytosol"/>
    <property type="evidence" value="ECO:0007669"/>
    <property type="project" value="TreeGrafter"/>
</dbReference>
<dbReference type="GO" id="GO:0046100">
    <property type="term" value="P:hypoxanthine metabolic process"/>
    <property type="evidence" value="ECO:0007669"/>
    <property type="project" value="TreeGrafter"/>
</dbReference>
<keyword evidence="7 15" id="KW-0328">Glycosyltransferase</keyword>
<dbReference type="InterPro" id="IPR005904">
    <property type="entry name" value="Hxn_phspho_trans"/>
</dbReference>
<dbReference type="InterPro" id="IPR050408">
    <property type="entry name" value="HGPRT"/>
</dbReference>
<evidence type="ECO:0000313" key="18">
    <source>
        <dbReference type="Proteomes" id="UP000317648"/>
    </source>
</evidence>
<comment type="similarity">
    <text evidence="4 15">Belongs to the purine/pyrimidine phosphoribosyltransferase family.</text>
</comment>
<feature type="domain" description="Phosphoribosyltransferase" evidence="16">
    <location>
        <begin position="4"/>
        <end position="154"/>
    </location>
</feature>
<evidence type="ECO:0000256" key="9">
    <source>
        <dbReference type="ARBA" id="ARBA00022723"/>
    </source>
</evidence>
<dbReference type="InterPro" id="IPR029057">
    <property type="entry name" value="PRTase-like"/>
</dbReference>
<dbReference type="CDD" id="cd06223">
    <property type="entry name" value="PRTases_typeI"/>
    <property type="match status" value="1"/>
</dbReference>
<dbReference type="Proteomes" id="UP000317648">
    <property type="component" value="Chromosome"/>
</dbReference>
<evidence type="ECO:0000256" key="2">
    <source>
        <dbReference type="ARBA" id="ARBA00004496"/>
    </source>
</evidence>
<keyword evidence="9 15" id="KW-0479">Metal-binding</keyword>
<dbReference type="PANTHER" id="PTHR43340:SF1">
    <property type="entry name" value="HYPOXANTHINE PHOSPHORIBOSYLTRANSFERASE"/>
    <property type="match status" value="1"/>
</dbReference>
<keyword evidence="11 15" id="KW-0547">Nucleotide-binding</keyword>
<dbReference type="GO" id="GO:0006178">
    <property type="term" value="P:guanine salvage"/>
    <property type="evidence" value="ECO:0007669"/>
    <property type="project" value="TreeGrafter"/>
</dbReference>
<comment type="catalytic activity">
    <reaction evidence="13">
        <text>GMP + diphosphate = guanine + 5-phospho-alpha-D-ribose 1-diphosphate</text>
        <dbReference type="Rhea" id="RHEA:25424"/>
        <dbReference type="ChEBI" id="CHEBI:16235"/>
        <dbReference type="ChEBI" id="CHEBI:33019"/>
        <dbReference type="ChEBI" id="CHEBI:58017"/>
        <dbReference type="ChEBI" id="CHEBI:58115"/>
        <dbReference type="EC" id="2.4.2.8"/>
    </reaction>
    <physiologicalReaction direction="right-to-left" evidence="13">
        <dbReference type="Rhea" id="RHEA:25426"/>
    </physiologicalReaction>
</comment>
<evidence type="ECO:0000256" key="1">
    <source>
        <dbReference type="ARBA" id="ARBA00001946"/>
    </source>
</evidence>
<dbReference type="GO" id="GO:0006166">
    <property type="term" value="P:purine ribonucleoside salvage"/>
    <property type="evidence" value="ECO:0007669"/>
    <property type="project" value="UniProtKB-KW"/>
</dbReference>
<dbReference type="OrthoDB" id="9802824at2"/>
<comment type="cofactor">
    <cofactor evidence="1 15">
        <name>Mg(2+)</name>
        <dbReference type="ChEBI" id="CHEBI:18420"/>
    </cofactor>
</comment>
<dbReference type="GO" id="GO:0052657">
    <property type="term" value="F:guanine phosphoribosyltransferase activity"/>
    <property type="evidence" value="ECO:0007669"/>
    <property type="project" value="RHEA"/>
</dbReference>
<comment type="pathway">
    <text evidence="3 15">Purine metabolism; IMP biosynthesis via salvage pathway; IMP from hypoxanthine: step 1/1.</text>
</comment>
<name>A0A518E251_9BACT</name>
<dbReference type="GO" id="GO:0000166">
    <property type="term" value="F:nucleotide binding"/>
    <property type="evidence" value="ECO:0007669"/>
    <property type="project" value="UniProtKB-KW"/>
</dbReference>
<evidence type="ECO:0000259" key="16">
    <source>
        <dbReference type="Pfam" id="PF00156"/>
    </source>
</evidence>
<evidence type="ECO:0000256" key="11">
    <source>
        <dbReference type="ARBA" id="ARBA00022741"/>
    </source>
</evidence>
<evidence type="ECO:0000256" key="6">
    <source>
        <dbReference type="ARBA" id="ARBA00022490"/>
    </source>
</evidence>
<dbReference type="UniPathway" id="UPA00591">
    <property type="reaction ID" value="UER00648"/>
</dbReference>
<dbReference type="InterPro" id="IPR000836">
    <property type="entry name" value="PRTase_dom"/>
</dbReference>
<keyword evidence="12 15" id="KW-0460">Magnesium</keyword>
<evidence type="ECO:0000256" key="5">
    <source>
        <dbReference type="ARBA" id="ARBA00011895"/>
    </source>
</evidence>
<dbReference type="EMBL" id="CP036433">
    <property type="protein sequence ID" value="QDU98169.1"/>
    <property type="molecule type" value="Genomic_DNA"/>
</dbReference>